<dbReference type="InterPro" id="IPR036165">
    <property type="entry name" value="YefM-like_sf"/>
</dbReference>
<evidence type="ECO:0000313" key="2">
    <source>
        <dbReference type="EMBL" id="OIQ81665.1"/>
    </source>
</evidence>
<name>A0A1J5QDH8_9ZZZZ</name>
<reference evidence="2" key="1">
    <citation type="submission" date="2016-10" db="EMBL/GenBank/DDBJ databases">
        <title>Sequence of Gallionella enrichment culture.</title>
        <authorList>
            <person name="Poehlein A."/>
            <person name="Muehling M."/>
            <person name="Daniel R."/>
        </authorList>
    </citation>
    <scope>NUCLEOTIDE SEQUENCE</scope>
</reference>
<dbReference type="EMBL" id="MLJW01000896">
    <property type="protein sequence ID" value="OIQ81665.1"/>
    <property type="molecule type" value="Genomic_DNA"/>
</dbReference>
<dbReference type="NCBIfam" id="TIGR01552">
    <property type="entry name" value="phd_fam"/>
    <property type="match status" value="1"/>
</dbReference>
<proteinExistence type="inferred from homology"/>
<evidence type="ECO:0000256" key="1">
    <source>
        <dbReference type="ARBA" id="ARBA00009981"/>
    </source>
</evidence>
<dbReference type="AlphaFoldDB" id="A0A1J5QDH8"/>
<gene>
    <name evidence="2" type="ORF">GALL_365700</name>
</gene>
<dbReference type="Gene3D" id="3.40.1620.10">
    <property type="entry name" value="YefM-like domain"/>
    <property type="match status" value="1"/>
</dbReference>
<dbReference type="SUPFAM" id="SSF143120">
    <property type="entry name" value="YefM-like"/>
    <property type="match status" value="1"/>
</dbReference>
<organism evidence="2">
    <name type="scientific">mine drainage metagenome</name>
    <dbReference type="NCBI Taxonomy" id="410659"/>
    <lineage>
        <taxon>unclassified sequences</taxon>
        <taxon>metagenomes</taxon>
        <taxon>ecological metagenomes</taxon>
    </lineage>
</organism>
<accession>A0A1J5QDH8</accession>
<comment type="similarity">
    <text evidence="1">Belongs to the phD/YefM antitoxin family.</text>
</comment>
<protein>
    <submittedName>
        <fullName evidence="2">Hypothetisches protein</fullName>
    </submittedName>
</protein>
<comment type="caution">
    <text evidence="2">The sequence shown here is derived from an EMBL/GenBank/DDBJ whole genome shotgun (WGS) entry which is preliminary data.</text>
</comment>
<sequence>MAIEIGSYEAKTRLAELLRGVQAGNSYVITLRGQPIAELVPPQRRVDAERAAANMRRFMREGAQRGAGVDLRQWIDEGRA</sequence>